<dbReference type="PANTHER" id="PTHR38626:SF4">
    <property type="entry name" value="SKN-1 DEPENDENT ZYGOTIC TRANSCRIPT"/>
    <property type="match status" value="1"/>
</dbReference>
<name>A0A8R1DJ37_CAEJA</name>
<dbReference type="InterPro" id="IPR040426">
    <property type="entry name" value="C05B5.4-like"/>
</dbReference>
<accession>A0A8R1DJ37</accession>
<dbReference type="Pfam" id="PF25330">
    <property type="entry name" value="C2_nem"/>
    <property type="match status" value="1"/>
</dbReference>
<keyword evidence="1" id="KW-0812">Transmembrane</keyword>
<feature type="domain" description="C2" evidence="3">
    <location>
        <begin position="16"/>
        <end position="147"/>
    </location>
</feature>
<keyword evidence="2" id="KW-0732">Signal</keyword>
<sequence length="256" mass="28715">MHLALLFALISPTTSQFWLTTVVTELKIREECSTFWNRTNACLSPLFRISTDVNSPTQFASRAWPLSDLLSTQQPFFTSQWHGQLESVRVSAHIEASAALNPFGRVAECDQGVHPKIAFNLSGLNARSVIIDSQCFHAKVLVKFDTKCPYCPAAKANKTEIVLTPDSRFRLSAQQTAVTIILLPPLTILCVIVFLLTLQRFLKLKRREFQQYRYSTPYIENVDKILSEHNLPALSGAPIGSHNKALRTQQAVMIVS</sequence>
<reference evidence="4" key="2">
    <citation type="submission" date="2022-06" db="UniProtKB">
        <authorList>
            <consortium name="EnsemblMetazoa"/>
        </authorList>
    </citation>
    <scope>IDENTIFICATION</scope>
    <source>
        <strain evidence="4">DF5081</strain>
    </source>
</reference>
<keyword evidence="5" id="KW-1185">Reference proteome</keyword>
<evidence type="ECO:0000313" key="5">
    <source>
        <dbReference type="Proteomes" id="UP000005237"/>
    </source>
</evidence>
<dbReference type="EnsemblMetazoa" id="CJA04040.1">
    <property type="protein sequence ID" value="CJA04040.1"/>
    <property type="gene ID" value="WBGene00123244"/>
</dbReference>
<keyword evidence="1" id="KW-1133">Transmembrane helix</keyword>
<keyword evidence="1" id="KW-0472">Membrane</keyword>
<reference evidence="5" key="1">
    <citation type="submission" date="2010-08" db="EMBL/GenBank/DDBJ databases">
        <authorList>
            <consortium name="Caenorhabditis japonica Sequencing Consortium"/>
            <person name="Wilson R.K."/>
        </authorList>
    </citation>
    <scope>NUCLEOTIDE SEQUENCE [LARGE SCALE GENOMIC DNA]</scope>
    <source>
        <strain evidence="5">DF5081</strain>
    </source>
</reference>
<dbReference type="Proteomes" id="UP000005237">
    <property type="component" value="Unassembled WGS sequence"/>
</dbReference>
<evidence type="ECO:0000256" key="1">
    <source>
        <dbReference type="SAM" id="Phobius"/>
    </source>
</evidence>
<organism evidence="4 5">
    <name type="scientific">Caenorhabditis japonica</name>
    <dbReference type="NCBI Taxonomy" id="281687"/>
    <lineage>
        <taxon>Eukaryota</taxon>
        <taxon>Metazoa</taxon>
        <taxon>Ecdysozoa</taxon>
        <taxon>Nematoda</taxon>
        <taxon>Chromadorea</taxon>
        <taxon>Rhabditida</taxon>
        <taxon>Rhabditina</taxon>
        <taxon>Rhabditomorpha</taxon>
        <taxon>Rhabditoidea</taxon>
        <taxon>Rhabditidae</taxon>
        <taxon>Peloderinae</taxon>
        <taxon>Caenorhabditis</taxon>
    </lineage>
</organism>
<dbReference type="InterPro" id="IPR057569">
    <property type="entry name" value="C2_nem"/>
</dbReference>
<evidence type="ECO:0000256" key="2">
    <source>
        <dbReference type="SAM" id="SignalP"/>
    </source>
</evidence>
<dbReference type="AlphaFoldDB" id="A0A8R1DJ37"/>
<feature type="signal peptide" evidence="2">
    <location>
        <begin position="1"/>
        <end position="15"/>
    </location>
</feature>
<proteinExistence type="predicted"/>
<feature type="chain" id="PRO_5035901438" description="C2 domain-containing protein" evidence="2">
    <location>
        <begin position="16"/>
        <end position="256"/>
    </location>
</feature>
<evidence type="ECO:0000259" key="3">
    <source>
        <dbReference type="Pfam" id="PF25330"/>
    </source>
</evidence>
<protein>
    <recommendedName>
        <fullName evidence="3">C2 domain-containing protein</fullName>
    </recommendedName>
</protein>
<feature type="transmembrane region" description="Helical" evidence="1">
    <location>
        <begin position="177"/>
        <end position="198"/>
    </location>
</feature>
<dbReference type="PANTHER" id="PTHR38626">
    <property type="entry name" value="SKN-1 DEPENDENT ZYGOTIC TRANSCRIPT-RELATED"/>
    <property type="match status" value="1"/>
</dbReference>
<evidence type="ECO:0000313" key="4">
    <source>
        <dbReference type="EnsemblMetazoa" id="CJA04040.1"/>
    </source>
</evidence>